<sequence>MTSTQRPEKISNVDLDTKMTRILRLLHAQQTQLDTIEQHLRKRQKCTPDCSVLYSAEELMPRPTYTDDNNKVKSTPICRPLVIETVMKCMLSDATITFVVFVICHHLHILDTRLSITTQQLVTDKRNNLKSKLTTASLSENYVQSALIYDLVRNMTKTEQLQHQLNERAKEHGVHLGRADGDWRANHFISKHFGNVADAIKSAKKKSEVCIQYPKPRVMSIEATAEMRMATAMMVLTVTLQSILTTMLETTIMEGQVFLLRLSHQGSQENESNKSSNHQRN</sequence>
<dbReference type="EMBL" id="MCGE01000055">
    <property type="protein sequence ID" value="ORZ01987.1"/>
    <property type="molecule type" value="Genomic_DNA"/>
</dbReference>
<accession>A0A1X2HR65</accession>
<evidence type="ECO:0000313" key="2">
    <source>
        <dbReference type="Proteomes" id="UP000193560"/>
    </source>
</evidence>
<gene>
    <name evidence="1" type="ORF">BCR42DRAFT_444420</name>
</gene>
<organism evidence="1 2">
    <name type="scientific">Absidia repens</name>
    <dbReference type="NCBI Taxonomy" id="90262"/>
    <lineage>
        <taxon>Eukaryota</taxon>
        <taxon>Fungi</taxon>
        <taxon>Fungi incertae sedis</taxon>
        <taxon>Mucoromycota</taxon>
        <taxon>Mucoromycotina</taxon>
        <taxon>Mucoromycetes</taxon>
        <taxon>Mucorales</taxon>
        <taxon>Cunninghamellaceae</taxon>
        <taxon>Absidia</taxon>
    </lineage>
</organism>
<keyword evidence="2" id="KW-1185">Reference proteome</keyword>
<protein>
    <submittedName>
        <fullName evidence="1">Uncharacterized protein</fullName>
    </submittedName>
</protein>
<proteinExistence type="predicted"/>
<dbReference type="STRING" id="90262.A0A1X2HR65"/>
<reference evidence="1 2" key="1">
    <citation type="submission" date="2016-07" db="EMBL/GenBank/DDBJ databases">
        <title>Pervasive Adenine N6-methylation of Active Genes in Fungi.</title>
        <authorList>
            <consortium name="DOE Joint Genome Institute"/>
            <person name="Mondo S.J."/>
            <person name="Dannebaum R.O."/>
            <person name="Kuo R.C."/>
            <person name="Labutti K."/>
            <person name="Haridas S."/>
            <person name="Kuo A."/>
            <person name="Salamov A."/>
            <person name="Ahrendt S.R."/>
            <person name="Lipzen A."/>
            <person name="Sullivan W."/>
            <person name="Andreopoulos W.B."/>
            <person name="Clum A."/>
            <person name="Lindquist E."/>
            <person name="Daum C."/>
            <person name="Ramamoorthy G.K."/>
            <person name="Gryganskyi A."/>
            <person name="Culley D."/>
            <person name="Magnuson J.K."/>
            <person name="James T.Y."/>
            <person name="O'Malley M.A."/>
            <person name="Stajich J.E."/>
            <person name="Spatafora J.W."/>
            <person name="Visel A."/>
            <person name="Grigoriev I.V."/>
        </authorList>
    </citation>
    <scope>NUCLEOTIDE SEQUENCE [LARGE SCALE GENOMIC DNA]</scope>
    <source>
        <strain evidence="1 2">NRRL 1336</strain>
    </source>
</reference>
<name>A0A1X2HR65_9FUNG</name>
<dbReference type="Proteomes" id="UP000193560">
    <property type="component" value="Unassembled WGS sequence"/>
</dbReference>
<dbReference type="AlphaFoldDB" id="A0A1X2HR65"/>
<comment type="caution">
    <text evidence="1">The sequence shown here is derived from an EMBL/GenBank/DDBJ whole genome shotgun (WGS) entry which is preliminary data.</text>
</comment>
<evidence type="ECO:0000313" key="1">
    <source>
        <dbReference type="EMBL" id="ORZ01987.1"/>
    </source>
</evidence>